<dbReference type="PANTHER" id="PTHR11695:SF294">
    <property type="entry name" value="RETICULON-4-INTERACTING PROTEIN 1, MITOCHONDRIAL"/>
    <property type="match status" value="1"/>
</dbReference>
<reference evidence="8 9" key="1">
    <citation type="submission" date="2015-09" db="EMBL/GenBank/DDBJ databases">
        <title>Atta colombica WGS genome.</title>
        <authorList>
            <person name="Nygaard S."/>
            <person name="Hu H."/>
            <person name="Boomsma J."/>
            <person name="Zhang G."/>
        </authorList>
    </citation>
    <scope>NUCLEOTIDE SEQUENCE [LARGE SCALE GENOMIC DNA]</scope>
    <source>
        <strain evidence="8">Treedump-2</strain>
        <tissue evidence="8">Whole body</tissue>
    </source>
</reference>
<evidence type="ECO:0000256" key="4">
    <source>
        <dbReference type="ARBA" id="ARBA00023002"/>
    </source>
</evidence>
<feature type="transmembrane region" description="Helical" evidence="6">
    <location>
        <begin position="274"/>
        <end position="293"/>
    </location>
</feature>
<accession>A0A195BTH0</accession>
<evidence type="ECO:0000256" key="5">
    <source>
        <dbReference type="ARBA" id="ARBA00023128"/>
    </source>
</evidence>
<protein>
    <submittedName>
        <fullName evidence="8">Reticulon-4-interacting protein 1, mitochondrial</fullName>
    </submittedName>
</protein>
<feature type="transmembrane region" description="Helical" evidence="6">
    <location>
        <begin position="305"/>
        <end position="325"/>
    </location>
</feature>
<proteinExistence type="inferred from homology"/>
<dbReference type="PANTHER" id="PTHR11695">
    <property type="entry name" value="ALCOHOL DEHYDROGENASE RELATED"/>
    <property type="match status" value="1"/>
</dbReference>
<dbReference type="Gene3D" id="3.90.180.10">
    <property type="entry name" value="Medium-chain alcohol dehydrogenases, catalytic domain"/>
    <property type="match status" value="1"/>
</dbReference>
<keyword evidence="9" id="KW-1185">Reference proteome</keyword>
<evidence type="ECO:0000259" key="7">
    <source>
        <dbReference type="SMART" id="SM00829"/>
    </source>
</evidence>
<evidence type="ECO:0000256" key="2">
    <source>
        <dbReference type="ARBA" id="ARBA00010371"/>
    </source>
</evidence>
<dbReference type="InterPro" id="IPR036291">
    <property type="entry name" value="NAD(P)-bd_dom_sf"/>
</dbReference>
<keyword evidence="6" id="KW-0812">Transmembrane</keyword>
<keyword evidence="3" id="KW-0809">Transit peptide</keyword>
<gene>
    <name evidence="8" type="ORF">ALC53_02036</name>
</gene>
<evidence type="ECO:0000313" key="9">
    <source>
        <dbReference type="Proteomes" id="UP000078540"/>
    </source>
</evidence>
<dbReference type="InterPro" id="IPR002364">
    <property type="entry name" value="Quin_OxRdtase/zeta-crystal_CS"/>
</dbReference>
<comment type="subcellular location">
    <subcellularLocation>
        <location evidence="1">Mitochondrion</location>
    </subcellularLocation>
</comment>
<dbReference type="InterPro" id="IPR011032">
    <property type="entry name" value="GroES-like_sf"/>
</dbReference>
<comment type="similarity">
    <text evidence="2">Belongs to the zinc-containing alcohol dehydrogenase family. Quinone oxidoreductase subfamily.</text>
</comment>
<dbReference type="Pfam" id="PF08240">
    <property type="entry name" value="ADH_N"/>
    <property type="match status" value="1"/>
</dbReference>
<dbReference type="GO" id="GO:0005739">
    <property type="term" value="C:mitochondrion"/>
    <property type="evidence" value="ECO:0007669"/>
    <property type="project" value="UniProtKB-SubCell"/>
</dbReference>
<dbReference type="SUPFAM" id="SSF50129">
    <property type="entry name" value="GroES-like"/>
    <property type="match status" value="1"/>
</dbReference>
<name>A0A195BTH0_9HYME</name>
<dbReference type="GO" id="GO:0008270">
    <property type="term" value="F:zinc ion binding"/>
    <property type="evidence" value="ECO:0007669"/>
    <property type="project" value="InterPro"/>
</dbReference>
<evidence type="ECO:0000256" key="3">
    <source>
        <dbReference type="ARBA" id="ARBA00022946"/>
    </source>
</evidence>
<dbReference type="InterPro" id="IPR037397">
    <property type="entry name" value="RTN4IP1"/>
</dbReference>
<dbReference type="AlphaFoldDB" id="A0A195BTH0"/>
<dbReference type="SUPFAM" id="SSF51735">
    <property type="entry name" value="NAD(P)-binding Rossmann-fold domains"/>
    <property type="match status" value="1"/>
</dbReference>
<dbReference type="GO" id="GO:0016491">
    <property type="term" value="F:oxidoreductase activity"/>
    <property type="evidence" value="ECO:0007669"/>
    <property type="project" value="UniProtKB-KW"/>
</dbReference>
<dbReference type="FunFam" id="3.40.50.720:FF:000147">
    <property type="entry name" value="Reticulon-4-interacting protein 1 homolog, mitochondrial"/>
    <property type="match status" value="1"/>
</dbReference>
<keyword evidence="6" id="KW-0472">Membrane</keyword>
<dbReference type="InterPro" id="IPR013154">
    <property type="entry name" value="ADH-like_N"/>
</dbReference>
<dbReference type="Proteomes" id="UP000078540">
    <property type="component" value="Unassembled WGS sequence"/>
</dbReference>
<organism evidence="8 9">
    <name type="scientific">Atta colombica</name>
    <dbReference type="NCBI Taxonomy" id="520822"/>
    <lineage>
        <taxon>Eukaryota</taxon>
        <taxon>Metazoa</taxon>
        <taxon>Ecdysozoa</taxon>
        <taxon>Arthropoda</taxon>
        <taxon>Hexapoda</taxon>
        <taxon>Insecta</taxon>
        <taxon>Pterygota</taxon>
        <taxon>Neoptera</taxon>
        <taxon>Endopterygota</taxon>
        <taxon>Hymenoptera</taxon>
        <taxon>Apocrita</taxon>
        <taxon>Aculeata</taxon>
        <taxon>Formicoidea</taxon>
        <taxon>Formicidae</taxon>
        <taxon>Myrmicinae</taxon>
        <taxon>Atta</taxon>
    </lineage>
</organism>
<sequence>MNGGCTFVLPVRVKPDLHTIVCPEVHVAPSSRSGHGETRKTEAGADGEVRLRLVARARDTSPWVNTLRDAPLPPPLPSPPTALLPTTTTKATPVYYIVLAKEMLQKILRLKCIVQMMHLRSLSTNLKENLDKMQAWQIHSYNGLEDLRLSNVRMPMITNPTDVLVKIEATSVNPIDVAMTDGYGNTLLNVLRKTKSLSFRTVGELDLPLTLGRDFAGIVVSKGHNVGDRLEIGKEVWGVVPIAQQGCHANYVIVDSSLVHPRPQKLSYIEAASILYAGLTAWSALWITGGLFYKTAIAVRMSKRVLVMGGSGGVGTLAIQLLKAWNMHVISTCSSDAVEMLQNLNADAVIDYKKDDADAEIISEGPYDIILDCAKLGPEYVRMKGYPHDTYIALNSPLLNNFDHHGLIMGMAKNLGDFLKFNIPKTENKSCVKWGFFIPSQTGINVLQKLVENEEIVPVIQQVYSFQDLPQAYERLRQGHLRGKLVIDMR</sequence>
<evidence type="ECO:0000256" key="1">
    <source>
        <dbReference type="ARBA" id="ARBA00004173"/>
    </source>
</evidence>
<keyword evidence="5" id="KW-0496">Mitochondrion</keyword>
<dbReference type="InterPro" id="IPR050700">
    <property type="entry name" value="YIM1/Zinc_Alcohol_DH_Fams"/>
</dbReference>
<keyword evidence="6" id="KW-1133">Transmembrane helix</keyword>
<dbReference type="InterPro" id="IPR020843">
    <property type="entry name" value="ER"/>
</dbReference>
<dbReference type="CDD" id="cd08248">
    <property type="entry name" value="RTN4I1"/>
    <property type="match status" value="1"/>
</dbReference>
<dbReference type="EMBL" id="KQ976417">
    <property type="protein sequence ID" value="KYM89724.1"/>
    <property type="molecule type" value="Genomic_DNA"/>
</dbReference>
<dbReference type="Gene3D" id="3.40.50.720">
    <property type="entry name" value="NAD(P)-binding Rossmann-like Domain"/>
    <property type="match status" value="1"/>
</dbReference>
<dbReference type="STRING" id="520822.A0A195BTH0"/>
<evidence type="ECO:0000313" key="8">
    <source>
        <dbReference type="EMBL" id="KYM89724.1"/>
    </source>
</evidence>
<feature type="domain" description="Enoyl reductase (ER)" evidence="7">
    <location>
        <begin position="143"/>
        <end position="487"/>
    </location>
</feature>
<dbReference type="PROSITE" id="PS01162">
    <property type="entry name" value="QOR_ZETA_CRYSTAL"/>
    <property type="match status" value="1"/>
</dbReference>
<keyword evidence="4" id="KW-0560">Oxidoreductase</keyword>
<dbReference type="SMART" id="SM00829">
    <property type="entry name" value="PKS_ER"/>
    <property type="match status" value="1"/>
</dbReference>
<evidence type="ECO:0000256" key="6">
    <source>
        <dbReference type="SAM" id="Phobius"/>
    </source>
</evidence>
<dbReference type="Pfam" id="PF13602">
    <property type="entry name" value="ADH_zinc_N_2"/>
    <property type="match status" value="1"/>
</dbReference>